<keyword evidence="4" id="KW-1185">Reference proteome</keyword>
<sequence length="210" mass="21930">MVSGNLRSLTRRLGPPAAVAGAALLVRGCLALTVDAAMAAVVGLVVGTPPVAVWCLQAGPRRSAGDVVRIVAATGSAIVALVLVARGVLVTVHAGVGGLLATAALALVLGLVLGAVRRWRPVPPVGARRPATHTVPLAELCRQWRLSCGHLQRAGSPAELDLVASLRAAYLDEFERRDPEGFRCWTRHDTAARSDPSGWLRERRADDPAG</sequence>
<comment type="caution">
    <text evidence="3">The sequence shown here is derived from an EMBL/GenBank/DDBJ whole genome shotgun (WGS) entry which is preliminary data.</text>
</comment>
<feature type="transmembrane region" description="Helical" evidence="2">
    <location>
        <begin position="95"/>
        <end position="116"/>
    </location>
</feature>
<organism evidence="3 4">
    <name type="scientific">Pseudonocardia yuanmonensis</name>
    <dbReference type="NCBI Taxonomy" id="1095914"/>
    <lineage>
        <taxon>Bacteria</taxon>
        <taxon>Bacillati</taxon>
        <taxon>Actinomycetota</taxon>
        <taxon>Actinomycetes</taxon>
        <taxon>Pseudonocardiales</taxon>
        <taxon>Pseudonocardiaceae</taxon>
        <taxon>Pseudonocardia</taxon>
    </lineage>
</organism>
<name>A0ABP8WNV0_9PSEU</name>
<proteinExistence type="predicted"/>
<accession>A0ABP8WNV0</accession>
<gene>
    <name evidence="3" type="ORF">GCM10023215_32580</name>
</gene>
<protein>
    <submittedName>
        <fullName evidence="3">Uncharacterized protein</fullName>
    </submittedName>
</protein>
<evidence type="ECO:0000256" key="2">
    <source>
        <dbReference type="SAM" id="Phobius"/>
    </source>
</evidence>
<keyword evidence="2" id="KW-0812">Transmembrane</keyword>
<dbReference type="EMBL" id="BAABIC010000010">
    <property type="protein sequence ID" value="GAA4692891.1"/>
    <property type="molecule type" value="Genomic_DNA"/>
</dbReference>
<evidence type="ECO:0000313" key="3">
    <source>
        <dbReference type="EMBL" id="GAA4692891.1"/>
    </source>
</evidence>
<evidence type="ECO:0000256" key="1">
    <source>
        <dbReference type="SAM" id="MobiDB-lite"/>
    </source>
</evidence>
<evidence type="ECO:0000313" key="4">
    <source>
        <dbReference type="Proteomes" id="UP001500325"/>
    </source>
</evidence>
<dbReference type="Proteomes" id="UP001500325">
    <property type="component" value="Unassembled WGS sequence"/>
</dbReference>
<feature type="region of interest" description="Disordered" evidence="1">
    <location>
        <begin position="191"/>
        <end position="210"/>
    </location>
</feature>
<keyword evidence="2" id="KW-1133">Transmembrane helix</keyword>
<feature type="transmembrane region" description="Helical" evidence="2">
    <location>
        <begin position="70"/>
        <end position="89"/>
    </location>
</feature>
<reference evidence="4" key="1">
    <citation type="journal article" date="2019" name="Int. J. Syst. Evol. Microbiol.">
        <title>The Global Catalogue of Microorganisms (GCM) 10K type strain sequencing project: providing services to taxonomists for standard genome sequencing and annotation.</title>
        <authorList>
            <consortium name="The Broad Institute Genomics Platform"/>
            <consortium name="The Broad Institute Genome Sequencing Center for Infectious Disease"/>
            <person name="Wu L."/>
            <person name="Ma J."/>
        </authorList>
    </citation>
    <scope>NUCLEOTIDE SEQUENCE [LARGE SCALE GENOMIC DNA]</scope>
    <source>
        <strain evidence="4">JCM 18055</strain>
    </source>
</reference>
<keyword evidence="2" id="KW-0472">Membrane</keyword>
<feature type="transmembrane region" description="Helical" evidence="2">
    <location>
        <begin position="41"/>
        <end position="58"/>
    </location>
</feature>
<feature type="compositionally biased region" description="Basic and acidic residues" evidence="1">
    <location>
        <begin position="200"/>
        <end position="210"/>
    </location>
</feature>
<dbReference type="RefSeq" id="WP_345381373.1">
    <property type="nucleotide sequence ID" value="NZ_BAABIC010000010.1"/>
</dbReference>